<comment type="caution">
    <text evidence="1">The sequence shown here is derived from an EMBL/GenBank/DDBJ whole genome shotgun (WGS) entry which is preliminary data.</text>
</comment>
<proteinExistence type="predicted"/>
<reference evidence="1" key="1">
    <citation type="submission" date="2021-03" db="EMBL/GenBank/DDBJ databases">
        <title>Draft genome sequence of rust myrtle Austropuccinia psidii MF-1, a brazilian biotype.</title>
        <authorList>
            <person name="Quecine M.C."/>
            <person name="Pachon D.M.R."/>
            <person name="Bonatelli M.L."/>
            <person name="Correr F.H."/>
            <person name="Franceschini L.M."/>
            <person name="Leite T.F."/>
            <person name="Margarido G.R.A."/>
            <person name="Almeida C.A."/>
            <person name="Ferrarezi J.A."/>
            <person name="Labate C.A."/>
        </authorList>
    </citation>
    <scope>NUCLEOTIDE SEQUENCE</scope>
    <source>
        <strain evidence="1">MF-1</strain>
    </source>
</reference>
<dbReference type="EMBL" id="AVOT02050837">
    <property type="protein sequence ID" value="MBW0545880.1"/>
    <property type="molecule type" value="Genomic_DNA"/>
</dbReference>
<keyword evidence="2" id="KW-1185">Reference proteome</keyword>
<name>A0A9Q3FSJ0_9BASI</name>
<accession>A0A9Q3FSJ0</accession>
<evidence type="ECO:0000313" key="2">
    <source>
        <dbReference type="Proteomes" id="UP000765509"/>
    </source>
</evidence>
<dbReference type="Proteomes" id="UP000765509">
    <property type="component" value="Unassembled WGS sequence"/>
</dbReference>
<evidence type="ECO:0000313" key="1">
    <source>
        <dbReference type="EMBL" id="MBW0545880.1"/>
    </source>
</evidence>
<gene>
    <name evidence="1" type="ORF">O181_085595</name>
</gene>
<sequence length="128" mass="14254">MVRRFSGYGLELTDCYGSTNHLCKLLPALEIECKTSVHVGTNKASSILEKGCNPTLPQDSLRNYLVEMNPKAASLKGISDKDRKNAVRCMEDSFSYSKGKWEKSHATPDFKVGDLVRVSTNHFNKIKG</sequence>
<protein>
    <submittedName>
        <fullName evidence="1">Uncharacterized protein</fullName>
    </submittedName>
</protein>
<dbReference type="AlphaFoldDB" id="A0A9Q3FSJ0"/>
<organism evidence="1 2">
    <name type="scientific">Austropuccinia psidii MF-1</name>
    <dbReference type="NCBI Taxonomy" id="1389203"/>
    <lineage>
        <taxon>Eukaryota</taxon>
        <taxon>Fungi</taxon>
        <taxon>Dikarya</taxon>
        <taxon>Basidiomycota</taxon>
        <taxon>Pucciniomycotina</taxon>
        <taxon>Pucciniomycetes</taxon>
        <taxon>Pucciniales</taxon>
        <taxon>Sphaerophragmiaceae</taxon>
        <taxon>Austropuccinia</taxon>
    </lineage>
</organism>